<evidence type="ECO:0000313" key="3">
    <source>
        <dbReference type="EMBL" id="MCV9385273.1"/>
    </source>
</evidence>
<dbReference type="Pfam" id="PF06439">
    <property type="entry name" value="3keto-disac_hyd"/>
    <property type="match status" value="2"/>
</dbReference>
<evidence type="ECO:0000256" key="1">
    <source>
        <dbReference type="SAM" id="SignalP"/>
    </source>
</evidence>
<proteinExistence type="predicted"/>
<dbReference type="Proteomes" id="UP001300692">
    <property type="component" value="Unassembled WGS sequence"/>
</dbReference>
<name>A0ABT3CPS5_9BACT</name>
<keyword evidence="1" id="KW-0732">Signal</keyword>
<sequence>MKLLKLMVLGLMLGTTASAQSNDWKVLFNGKNLKGWTKINGQADFKVENGVIVGVSKRNTPNTFLRTNKTYGDFILEYEAKIDPALNAGVQIRSNTQADYRNGKVHGYQVELDPSDRAWSGGIYDEQRRGWLYNLEGNEAGKLAFKQNEWNQFRVEAIGNSIRVWLNGVPTADLVDDMTASGFIALQVHTIENEDQEGKEIRYRNIRIQTKNLQEVKTTVSNEIKEESYLLNTLTKREQADGWKLLWDGQSTDGWRGAKLDRFPDNGWSMENGLLTVADNDGAESENGGDIVTIKKYENFILEVDFKFSEGANSGIKYFVDTELNKGKGSSIGCEFQILDDKLHPDAKKGVEGNRTVGSLYDLITADARLYTEAKGPQKRVNVYGWNRARIIVQGQKVQHYLNGMKVVEYERGTQMWKALVAYSKYQKWPIFGEAPIGHILLQDHGNEVSFKNIKIKEL</sequence>
<feature type="chain" id="PRO_5045603146" evidence="1">
    <location>
        <begin position="22"/>
        <end position="459"/>
    </location>
</feature>
<gene>
    <name evidence="3" type="ORF">N7U62_01290</name>
</gene>
<feature type="signal peptide" evidence="1">
    <location>
        <begin position="1"/>
        <end position="21"/>
    </location>
</feature>
<evidence type="ECO:0000259" key="2">
    <source>
        <dbReference type="Pfam" id="PF06439"/>
    </source>
</evidence>
<accession>A0ABT3CPS5</accession>
<feature type="domain" description="3-keto-alpha-glucoside-1,2-lyase/3-keto-2-hydroxy-glucal hydratase" evidence="2">
    <location>
        <begin position="242"/>
        <end position="457"/>
    </location>
</feature>
<feature type="domain" description="3-keto-alpha-glucoside-1,2-lyase/3-keto-2-hydroxy-glucal hydratase" evidence="2">
    <location>
        <begin position="23"/>
        <end position="209"/>
    </location>
</feature>
<protein>
    <submittedName>
        <fullName evidence="3">DUF1080 domain-containing protein</fullName>
    </submittedName>
</protein>
<comment type="caution">
    <text evidence="3">The sequence shown here is derived from an EMBL/GenBank/DDBJ whole genome shotgun (WGS) entry which is preliminary data.</text>
</comment>
<dbReference type="InterPro" id="IPR010496">
    <property type="entry name" value="AL/BT2_dom"/>
</dbReference>
<organism evidence="3 4">
    <name type="scientific">Reichenbachiella ulvae</name>
    <dbReference type="NCBI Taxonomy" id="2980104"/>
    <lineage>
        <taxon>Bacteria</taxon>
        <taxon>Pseudomonadati</taxon>
        <taxon>Bacteroidota</taxon>
        <taxon>Cytophagia</taxon>
        <taxon>Cytophagales</taxon>
        <taxon>Reichenbachiellaceae</taxon>
        <taxon>Reichenbachiella</taxon>
    </lineage>
</organism>
<dbReference type="RefSeq" id="WP_264136065.1">
    <property type="nucleotide sequence ID" value="NZ_JAOYOD010000001.1"/>
</dbReference>
<dbReference type="Gene3D" id="2.60.120.560">
    <property type="entry name" value="Exo-inulinase, domain 1"/>
    <property type="match status" value="2"/>
</dbReference>
<dbReference type="EMBL" id="JAOYOD010000001">
    <property type="protein sequence ID" value="MCV9385273.1"/>
    <property type="molecule type" value="Genomic_DNA"/>
</dbReference>
<reference evidence="3 4" key="1">
    <citation type="submission" date="2022-10" db="EMBL/GenBank/DDBJ databases">
        <title>Comparative genomics and taxonomic characterization of three novel marine species of genus Reichenbachiella exhibiting antioxidant and polysaccharide degradation activities.</title>
        <authorList>
            <person name="Muhammad N."/>
            <person name="Lee Y.-J."/>
            <person name="Ko J."/>
            <person name="Kim S.-G."/>
        </authorList>
    </citation>
    <scope>NUCLEOTIDE SEQUENCE [LARGE SCALE GENOMIC DNA]</scope>
    <source>
        <strain evidence="3 4">ABR2-5</strain>
    </source>
</reference>
<evidence type="ECO:0000313" key="4">
    <source>
        <dbReference type="Proteomes" id="UP001300692"/>
    </source>
</evidence>
<keyword evidence="4" id="KW-1185">Reference proteome</keyword>